<keyword evidence="5" id="KW-1185">Reference proteome</keyword>
<feature type="domain" description="HP" evidence="3">
    <location>
        <begin position="2991"/>
        <end position="3054"/>
    </location>
</feature>
<feature type="compositionally biased region" description="Basic and acidic residues" evidence="2">
    <location>
        <begin position="1732"/>
        <end position="1743"/>
    </location>
</feature>
<feature type="compositionally biased region" description="Polar residues" evidence="2">
    <location>
        <begin position="711"/>
        <end position="734"/>
    </location>
</feature>
<feature type="compositionally biased region" description="Basic and acidic residues" evidence="2">
    <location>
        <begin position="1319"/>
        <end position="1335"/>
    </location>
</feature>
<feature type="compositionally biased region" description="Basic and acidic residues" evidence="2">
    <location>
        <begin position="182"/>
        <end position="218"/>
    </location>
</feature>
<sequence length="3054" mass="339881">MSQSQDEARAARIQKYKEERRKQLTARTATLFSANVTERRPKRSPDLTPPDDIAAHLKSSSELNLNTASTSVPIRTTRTSRLRAAAANLSDSSPSPRKSIRSSSVQSLLEDAKTKSPKNSKLLDRDKKSNRRQSNEKENFKSTSSTRFDKEIGAIKTKTKHSNKNNLEKDKNNFIVTSPKGKNIDEKRSSKLDESRNKNSIIEEKKSNSEINERKHEKPLRVNSEEFFNDIVNEKDMSNSIDDEKIDDLFNDLVVDDVEHQNGIEIKINDQILDGDGLKYSHNSCIPAADKAIEVNNVDYVKDSVVPKVKEDVGGLLGAVCVRKVERFSELLSNLCSPCEADILFEDILVENGIDGDNDLRSNGPECTPPCRRAQPSPRTTSTPKRTLAQPTVNNDAAGSVAKPRTRRPLEAPHPKTESSLPSSKISPKTTLNLSFGIKSTPLKSSPSNSTPQKTYDRRRSPESGSKPSCIPLSKKSTDRNLRTSSSPVKQDLTRDTISSRSKAEVPRSRTTRKSPEKAKSDTENNRIDRRHRAQKDSESLSEKYHYSKKRLTSLENNSPRKSNETKNVSPKNLLNVTSRASQEPNVNACGLENSKVTKMSTLHETVRPHSSRLSQEMDSLAALTKQTLDRVNKLSNNLTSNKINLDTSEPRFDSIFAPKSELKHTNHAYNYGLINERPVHNRGVTERLRDIDTAAQRLIDFEKQSAMFSDLNNDTSSQSRRLDTSSTSCSHTPVSILKRKSIHEDSAASNTTNQAIASPPVTFSPSVVEPRNGRSDSKQRQGILKKRRSLDESQVARRRSCSPEVSFAEDGSLETNKSILKNRRSSLEDVVRNRSPDGQIQGILKRKMSREEEQHHTDDLSQSSPEPHGILKRKSNSSSSSSTASSHVSIAQAVLLAAAGGAEIVDEDKETVRPILKKKSFSEERPCLEDILSDTPKPILKKKSTEFDDYDFDLPKKPILKSSKKLSGDEGHASSFDLSEDDRSSRRPSLLRSRTSDHSGSECEAAVRPILKQRGSSLTRERSQSPRPRLSFCADNDANIISVTNFSCDANDLSAAGPRRVLNLAPAPAPNPEELPSAVLRRRNLRPKTNPRSKSLACDVNDELLSILNNRRLKVDENCENGFCEPWNRSLNNAVEDDSKPKSFPSIASRIKSMEQALTKDLLSPREQPSTSRAKTRDKERYKTQPITVEEMRSITSSLEPGQARFQAFGPAGCSFPSRPVESGVAPSTRGPYPLPGEPERDPFVDFAQALDSPPYGVSSFTAKSPTAGNCLSDGGSTKDDSYGEATFLDFENIDVNAARKQSTLDEIEQEVNKVRSALDEDSRALEEDERQQAEADNWSLNVSCDSGVYNRASSRDSGPHSGEELGLIESQEIRENHATNSSSNEWSSSSIERGLIAMDRERKSTENEAPRSPEDAASDDEGREPTGFALGLVKSNSVVARASMWQQLQQQAKGTPKPLLRHSRSKLKEGPSVADRFKSQPISFPAPDVTPSEPSDEALPPVPQSKSTANVLDRDEDAKLDEDDPAKMSLSEKMKMFNSKLTHKPPVAGAGRAREERAARAGRLRTMPVLASQLQEAMEQNERLTKSLTHEDVPRNNDFQLKMELFRSASAKNTSLEYIMRQNAKFRSLDLDDDSPTERAQRMITPEVRGILKSGSTVVPPRPKTLAKGESSEGLKDEGIDSSSDEDSVSASSVSSSEKSCSSSDSSDELPLPDPKPRRFHRKPNKLKASRTESDIPRHVEPFPCKIKLPGANELKERLTQAKNPDVKIPMLGKLGRKPSEEAKKEEDQTRYRRFVKKMDEPIQLAKLRRPAEKVAPPVQEVPPPQILKISALNQAAKAKFFGLDPGKKEKTIDELAAAVRKYIPPVSKSMSIHTMEVPGSGSDGESSGGREVRQINSRVRHRVGGGVQRSATHAEMPHKGGGTIAERLAALQAAGANDWRARVCRLSPEREDSKAIERVKNRINESLNSVDDKKKSIDDNNEIATTNILADRRNKLETAAQGWRKRVPQTDASLFTVAGRLERDKVVSATPPLTPPPTATAPVIASPGIPPPNTFKSRKQASPTNGFASGPLRSASCAVVSAAAVDTKPKTNRIDRESFKRSHSVSESISRVDENDETSGAERTGQPVRVPRADDETFQAFFTPALQQERLADTEGVDVDLDAIDSGSRQMLAGEWSRRARVGRRHAASRNPLRALAARTDLRDEYVPPPPTVKQNYVIEKLASNGGLAAEALAALASKEDFASVALRSAAAAPAVHGTKPTMLLQVKGRRRVQTRLVEPVHTSVNRGDCFILITSDQLFLYIGLYANVIEKNRSTDIALHIQNTKDLGCKNSTGIIKIDEQIKNFSNKHWNQFWSILGVTEGIENYRPVETGHADEDEIFESCILQTNMCYEVMDDELVPIKEYWGQVPKIAMLNQTKVIVFDFGSEMYIWYGKNVPLESRRRAAQLAQEMFDEGYNYEECHINPLNAAMYQGARDATEPPIKASTSRPEWAILSKITQHMETILFKEKFLDWPDYSRVIKVKSPENKSNSIEINPCDAEEMWSNEYQDPDLILEGSHIGRGTHYYDKVNMRHYDIKTKSVCKWVIQEYDFQKVDDENEIGEFFSADSYIIRWEYQITMTGRELNGKPSKHNVTGRDRCAYFCWQGRDASSNEKGAAALLTVELDREKGPQVRVAQGNEPPAFLNQFQGNLVIHQGKKDTDKSRYRLFVTRGNLSNEAYLLQVPCSVRQLRSRGSLLLVDTEKGCLYIWHGARSMKHTKDIAIELANKLIARKSKYLFGDKVSDVKITEVREGEEPKEVLEALGVANKQHYTSVLGGERAVPMGTPRLFHFSDLGGQFEANEVLSPLRHEHLATPFPFDQKELYSASQPALFLLDDGACVWLWHGWWPRGEDGELEPAERNAGVGAFAARWQAMRVAALRTCDAYWRASRDVTPPDVRLVAAGLEPQAFIDLFDTWLDHDHAADANINHGYKAGDWVPGAQELSRLTCVAAVLPLAALQRRPLPDHVDPHHLERHLASPDFLEAFGMTKEDFSVLPAWKQTNMKKDVGLF</sequence>
<protein>
    <recommendedName>
        <fullName evidence="3">HP domain-containing protein</fullName>
    </recommendedName>
</protein>
<feature type="compositionally biased region" description="Basic and acidic residues" evidence="2">
    <location>
        <begin position="826"/>
        <end position="836"/>
    </location>
</feature>
<dbReference type="PANTHER" id="PTHR11977">
    <property type="entry name" value="VILLIN"/>
    <property type="match status" value="1"/>
</dbReference>
<dbReference type="SMART" id="SM00153">
    <property type="entry name" value="VHP"/>
    <property type="match status" value="1"/>
</dbReference>
<dbReference type="Gene3D" id="3.40.20.10">
    <property type="entry name" value="Severin"/>
    <property type="match status" value="5"/>
</dbReference>
<dbReference type="GO" id="GO:0051015">
    <property type="term" value="F:actin filament binding"/>
    <property type="evidence" value="ECO:0007669"/>
    <property type="project" value="InterPro"/>
</dbReference>
<organism evidence="4 5">
    <name type="scientific">Mythimna separata</name>
    <name type="common">Oriental armyworm</name>
    <name type="synonym">Pseudaletia separata</name>
    <dbReference type="NCBI Taxonomy" id="271217"/>
    <lineage>
        <taxon>Eukaryota</taxon>
        <taxon>Metazoa</taxon>
        <taxon>Ecdysozoa</taxon>
        <taxon>Arthropoda</taxon>
        <taxon>Hexapoda</taxon>
        <taxon>Insecta</taxon>
        <taxon>Pterygota</taxon>
        <taxon>Neoptera</taxon>
        <taxon>Endopterygota</taxon>
        <taxon>Lepidoptera</taxon>
        <taxon>Glossata</taxon>
        <taxon>Ditrysia</taxon>
        <taxon>Noctuoidea</taxon>
        <taxon>Noctuidae</taxon>
        <taxon>Noctuinae</taxon>
        <taxon>Hadenini</taxon>
        <taxon>Mythimna</taxon>
    </lineage>
</organism>
<feature type="region of interest" description="Disordered" evidence="2">
    <location>
        <begin position="1319"/>
        <end position="1431"/>
    </location>
</feature>
<feature type="region of interest" description="Disordered" evidence="2">
    <location>
        <begin position="962"/>
        <end position="1032"/>
    </location>
</feature>
<feature type="compositionally biased region" description="Basic and acidic residues" evidence="2">
    <location>
        <begin position="850"/>
        <end position="860"/>
    </location>
</feature>
<feature type="compositionally biased region" description="Low complexity" evidence="2">
    <location>
        <begin position="75"/>
        <end position="107"/>
    </location>
</feature>
<dbReference type="InterPro" id="IPR007123">
    <property type="entry name" value="Gelsolin-like_dom"/>
</dbReference>
<feature type="compositionally biased region" description="Basic and acidic residues" evidence="2">
    <location>
        <begin position="1672"/>
        <end position="1681"/>
    </location>
</feature>
<feature type="compositionally biased region" description="Basic and acidic residues" evidence="2">
    <location>
        <begin position="121"/>
        <end position="140"/>
    </location>
</feature>
<feature type="compositionally biased region" description="Polar residues" evidence="2">
    <location>
        <begin position="1260"/>
        <end position="1271"/>
    </location>
</feature>
<feature type="region of interest" description="Disordered" evidence="2">
    <location>
        <begin position="1632"/>
        <end position="1748"/>
    </location>
</feature>
<dbReference type="InterPro" id="IPR007122">
    <property type="entry name" value="Villin/Gelsolin"/>
</dbReference>
<feature type="region of interest" description="Disordered" evidence="2">
    <location>
        <begin position="711"/>
        <end position="811"/>
    </location>
</feature>
<feature type="compositionally biased region" description="Basic and acidic residues" evidence="2">
    <location>
        <begin position="1780"/>
        <end position="1791"/>
    </location>
</feature>
<feature type="compositionally biased region" description="Polar residues" evidence="2">
    <location>
        <begin position="58"/>
        <end position="74"/>
    </location>
</feature>
<evidence type="ECO:0000313" key="5">
    <source>
        <dbReference type="Proteomes" id="UP001231518"/>
    </source>
</evidence>
<feature type="compositionally biased region" description="Low complexity" evidence="2">
    <location>
        <begin position="1382"/>
        <end position="1392"/>
    </location>
</feature>
<dbReference type="GO" id="GO:0005546">
    <property type="term" value="F:phosphatidylinositol-4,5-bisphosphate binding"/>
    <property type="evidence" value="ECO:0007669"/>
    <property type="project" value="TreeGrafter"/>
</dbReference>
<dbReference type="EMBL" id="JARGEI010000020">
    <property type="protein sequence ID" value="KAJ8713632.1"/>
    <property type="molecule type" value="Genomic_DNA"/>
</dbReference>
<name>A0AAD7YGJ8_MYTSE</name>
<dbReference type="Gene3D" id="1.10.950.10">
    <property type="entry name" value="Villin headpiece domain"/>
    <property type="match status" value="1"/>
</dbReference>
<dbReference type="GO" id="GO:0051016">
    <property type="term" value="P:barbed-end actin filament capping"/>
    <property type="evidence" value="ECO:0007669"/>
    <property type="project" value="TreeGrafter"/>
</dbReference>
<feature type="region of interest" description="Disordered" evidence="2">
    <location>
        <begin position="2030"/>
        <end position="2074"/>
    </location>
</feature>
<feature type="compositionally biased region" description="Polar residues" evidence="2">
    <location>
        <begin position="418"/>
        <end position="434"/>
    </location>
</feature>
<feature type="region of interest" description="Disordered" evidence="2">
    <location>
        <begin position="1764"/>
        <end position="1791"/>
    </location>
</feature>
<dbReference type="InterPro" id="IPR003128">
    <property type="entry name" value="Villin_headpiece"/>
</dbReference>
<feature type="region of interest" description="Disordered" evidence="2">
    <location>
        <begin position="356"/>
        <end position="582"/>
    </location>
</feature>
<feature type="compositionally biased region" description="Basic residues" evidence="2">
    <location>
        <begin position="1720"/>
        <end position="1731"/>
    </location>
</feature>
<feature type="compositionally biased region" description="Basic and acidic residues" evidence="2">
    <location>
        <begin position="1400"/>
        <end position="1416"/>
    </location>
</feature>
<dbReference type="Pfam" id="PF02209">
    <property type="entry name" value="VHP"/>
    <property type="match status" value="1"/>
</dbReference>
<feature type="region of interest" description="Disordered" evidence="2">
    <location>
        <begin position="1159"/>
        <end position="1184"/>
    </location>
</feature>
<feature type="compositionally biased region" description="Polar residues" evidence="2">
    <location>
        <begin position="25"/>
        <end position="36"/>
    </location>
</feature>
<accession>A0AAD7YGJ8</accession>
<feature type="compositionally biased region" description="Basic and acidic residues" evidence="2">
    <location>
        <begin position="502"/>
        <end position="528"/>
    </location>
</feature>
<feature type="compositionally biased region" description="Low complexity" evidence="2">
    <location>
        <begin position="376"/>
        <end position="387"/>
    </location>
</feature>
<dbReference type="SUPFAM" id="SSF55753">
    <property type="entry name" value="Actin depolymerizing proteins"/>
    <property type="match status" value="5"/>
</dbReference>
<feature type="compositionally biased region" description="Polar residues" evidence="2">
    <location>
        <begin position="554"/>
        <end position="582"/>
    </location>
</feature>
<comment type="similarity">
    <text evidence="1">Belongs to the villin/gelsolin family.</text>
</comment>
<proteinExistence type="inferred from homology"/>
<dbReference type="GO" id="GO:0051014">
    <property type="term" value="P:actin filament severing"/>
    <property type="evidence" value="ECO:0007669"/>
    <property type="project" value="TreeGrafter"/>
</dbReference>
<evidence type="ECO:0000256" key="2">
    <source>
        <dbReference type="SAM" id="MobiDB-lite"/>
    </source>
</evidence>
<feature type="compositionally biased region" description="Basic and acidic residues" evidence="2">
    <location>
        <begin position="1355"/>
        <end position="1365"/>
    </location>
</feature>
<feature type="compositionally biased region" description="Polar residues" evidence="2">
    <location>
        <begin position="748"/>
        <end position="766"/>
    </location>
</feature>
<evidence type="ECO:0000256" key="1">
    <source>
        <dbReference type="ARBA" id="ARBA00008418"/>
    </source>
</evidence>
<evidence type="ECO:0000313" key="4">
    <source>
        <dbReference type="EMBL" id="KAJ8713632.1"/>
    </source>
</evidence>
<dbReference type="InterPro" id="IPR029006">
    <property type="entry name" value="ADF-H/Gelsolin-like_dom_sf"/>
</dbReference>
<dbReference type="InterPro" id="IPR036886">
    <property type="entry name" value="Villin_headpiece_dom_sf"/>
</dbReference>
<feature type="compositionally biased region" description="Basic and acidic residues" evidence="2">
    <location>
        <begin position="1"/>
        <end position="22"/>
    </location>
</feature>
<dbReference type="GO" id="GO:0008154">
    <property type="term" value="P:actin polymerization or depolymerization"/>
    <property type="evidence" value="ECO:0007669"/>
    <property type="project" value="TreeGrafter"/>
</dbReference>
<reference evidence="4" key="1">
    <citation type="submission" date="2023-03" db="EMBL/GenBank/DDBJ databases">
        <title>Chromosome-level genomes of two armyworms, Mythimna separata and Mythimna loreyi, provide insights into the biosynthesis and reception of sex pheromones.</title>
        <authorList>
            <person name="Zhao H."/>
        </authorList>
    </citation>
    <scope>NUCLEOTIDE SEQUENCE</scope>
    <source>
        <strain evidence="4">BeijingLab</strain>
        <tissue evidence="4">Pupa</tissue>
    </source>
</reference>
<dbReference type="SMART" id="SM00262">
    <property type="entry name" value="GEL"/>
    <property type="match status" value="3"/>
</dbReference>
<dbReference type="GO" id="GO:0015629">
    <property type="term" value="C:actin cytoskeleton"/>
    <property type="evidence" value="ECO:0007669"/>
    <property type="project" value="TreeGrafter"/>
</dbReference>
<feature type="compositionally biased region" description="Basic and acidic residues" evidence="2">
    <location>
        <begin position="408"/>
        <end position="417"/>
    </location>
</feature>
<feature type="region of interest" description="Disordered" evidence="2">
    <location>
        <begin position="1449"/>
        <end position="1567"/>
    </location>
</feature>
<evidence type="ECO:0000259" key="3">
    <source>
        <dbReference type="PROSITE" id="PS51089"/>
    </source>
</evidence>
<dbReference type="Proteomes" id="UP001231518">
    <property type="component" value="Chromosome 4"/>
</dbReference>
<gene>
    <name evidence="4" type="ORF">PYW07_014002</name>
</gene>
<feature type="region of interest" description="Disordered" evidence="2">
    <location>
        <begin position="2096"/>
        <end position="2130"/>
    </location>
</feature>
<feature type="compositionally biased region" description="Basic and acidic residues" evidence="2">
    <location>
        <begin position="535"/>
        <end position="546"/>
    </location>
</feature>
<feature type="compositionally biased region" description="Polar residues" evidence="2">
    <location>
        <begin position="442"/>
        <end position="454"/>
    </location>
</feature>
<comment type="caution">
    <text evidence="4">The sequence shown here is derived from an EMBL/GenBank/DDBJ whole genome shotgun (WGS) entry which is preliminary data.</text>
</comment>
<dbReference type="PROSITE" id="PS51089">
    <property type="entry name" value="HP"/>
    <property type="match status" value="1"/>
</dbReference>
<dbReference type="PANTHER" id="PTHR11977:SF45">
    <property type="entry name" value="SUPERVILLIN"/>
    <property type="match status" value="1"/>
</dbReference>
<dbReference type="Pfam" id="PF00626">
    <property type="entry name" value="Gelsolin"/>
    <property type="match status" value="1"/>
</dbReference>
<feature type="compositionally biased region" description="Low complexity" evidence="2">
    <location>
        <begin position="1691"/>
        <end position="1707"/>
    </location>
</feature>
<feature type="region of interest" description="Disordered" evidence="2">
    <location>
        <begin position="1"/>
        <end position="218"/>
    </location>
</feature>
<dbReference type="GO" id="GO:0005737">
    <property type="term" value="C:cytoplasm"/>
    <property type="evidence" value="ECO:0007669"/>
    <property type="project" value="TreeGrafter"/>
</dbReference>
<dbReference type="SUPFAM" id="SSF47050">
    <property type="entry name" value="VHP, Villin headpiece domain"/>
    <property type="match status" value="1"/>
</dbReference>
<feature type="region of interest" description="Disordered" evidence="2">
    <location>
        <begin position="825"/>
        <end position="885"/>
    </location>
</feature>
<feature type="region of interest" description="Disordered" evidence="2">
    <location>
        <begin position="1259"/>
        <end position="1280"/>
    </location>
</feature>